<comment type="similarity">
    <text evidence="1">Belongs to the peptidase M20 family.</text>
</comment>
<evidence type="ECO:0000313" key="6">
    <source>
        <dbReference type="Proteomes" id="UP000184485"/>
    </source>
</evidence>
<dbReference type="Gene3D" id="3.30.70.360">
    <property type="match status" value="1"/>
</dbReference>
<proteinExistence type="inferred from homology"/>
<keyword evidence="3" id="KW-0479">Metal-binding</keyword>
<dbReference type="PANTHER" id="PTHR32494:SF5">
    <property type="entry name" value="ALLANTOATE AMIDOHYDROLASE"/>
    <property type="match status" value="1"/>
</dbReference>
<dbReference type="InterPro" id="IPR010158">
    <property type="entry name" value="Amidase_Cbmase"/>
</dbReference>
<dbReference type="EMBL" id="FQUP01000001">
    <property type="protein sequence ID" value="SHE83963.1"/>
    <property type="molecule type" value="Genomic_DNA"/>
</dbReference>
<dbReference type="SUPFAM" id="SSF53187">
    <property type="entry name" value="Zn-dependent exopeptidases"/>
    <property type="match status" value="1"/>
</dbReference>
<keyword evidence="6" id="KW-1185">Reference proteome</keyword>
<evidence type="ECO:0000256" key="1">
    <source>
        <dbReference type="ARBA" id="ARBA00006153"/>
    </source>
</evidence>
<dbReference type="InterPro" id="IPR036264">
    <property type="entry name" value="Bact_exopeptidase_dim_dom"/>
</dbReference>
<feature type="binding site" evidence="3">
    <location>
        <position position="92"/>
    </location>
    <ligand>
        <name>Zn(2+)</name>
        <dbReference type="ChEBI" id="CHEBI:29105"/>
        <label>2</label>
    </ligand>
</feature>
<accession>A0A1M4WSE3</accession>
<dbReference type="Gene3D" id="3.40.630.10">
    <property type="entry name" value="Zn peptidases"/>
    <property type="match status" value="1"/>
</dbReference>
<protein>
    <submittedName>
        <fullName evidence="5">N-carbamoyl-L-amino-acid hydrolase</fullName>
    </submittedName>
</protein>
<evidence type="ECO:0000256" key="2">
    <source>
        <dbReference type="ARBA" id="ARBA00022801"/>
    </source>
</evidence>
<organism evidence="5 6">
    <name type="scientific">Kaistia soli DSM 19436</name>
    <dbReference type="NCBI Taxonomy" id="1122133"/>
    <lineage>
        <taxon>Bacteria</taxon>
        <taxon>Pseudomonadati</taxon>
        <taxon>Pseudomonadota</taxon>
        <taxon>Alphaproteobacteria</taxon>
        <taxon>Hyphomicrobiales</taxon>
        <taxon>Kaistiaceae</taxon>
        <taxon>Kaistia</taxon>
    </lineage>
</organism>
<dbReference type="GO" id="GO:0016813">
    <property type="term" value="F:hydrolase activity, acting on carbon-nitrogen (but not peptide) bonds, in linear amidines"/>
    <property type="evidence" value="ECO:0007669"/>
    <property type="project" value="InterPro"/>
</dbReference>
<reference evidence="5 6" key="1">
    <citation type="submission" date="2016-11" db="EMBL/GenBank/DDBJ databases">
        <authorList>
            <person name="Jaros S."/>
            <person name="Januszkiewicz K."/>
            <person name="Wedrychowicz H."/>
        </authorList>
    </citation>
    <scope>NUCLEOTIDE SEQUENCE [LARGE SCALE GENOMIC DNA]</scope>
    <source>
        <strain evidence="5 6">DSM 19436</strain>
    </source>
</reference>
<dbReference type="CDD" id="cd03884">
    <property type="entry name" value="M20_bAS"/>
    <property type="match status" value="1"/>
</dbReference>
<feature type="binding site" evidence="3">
    <location>
        <position position="127"/>
    </location>
    <ligand>
        <name>Zn(2+)</name>
        <dbReference type="ChEBI" id="CHEBI:29105"/>
        <label>2</label>
    </ligand>
</feature>
<dbReference type="OrthoDB" id="9808195at2"/>
<dbReference type="InterPro" id="IPR002933">
    <property type="entry name" value="Peptidase_M20"/>
</dbReference>
<keyword evidence="3" id="KW-0862">Zinc</keyword>
<comment type="cofactor">
    <cofactor evidence="3">
        <name>Zn(2+)</name>
        <dbReference type="ChEBI" id="CHEBI:29105"/>
    </cofactor>
    <text evidence="3">Binds 2 Zn(2+) ions per subunit.</text>
</comment>
<feature type="binding site" evidence="3">
    <location>
        <position position="81"/>
    </location>
    <ligand>
        <name>Zn(2+)</name>
        <dbReference type="ChEBI" id="CHEBI:29105"/>
        <label>1</label>
    </ligand>
</feature>
<dbReference type="NCBIfam" id="TIGR01879">
    <property type="entry name" value="hydantase"/>
    <property type="match status" value="1"/>
</dbReference>
<dbReference type="PANTHER" id="PTHR32494">
    <property type="entry name" value="ALLANTOATE DEIMINASE-RELATED"/>
    <property type="match status" value="1"/>
</dbReference>
<evidence type="ECO:0000256" key="3">
    <source>
        <dbReference type="PIRSR" id="PIRSR001235-1"/>
    </source>
</evidence>
<feature type="domain" description="Peptidase M20 dimerisation" evidence="4">
    <location>
        <begin position="210"/>
        <end position="310"/>
    </location>
</feature>
<feature type="binding site" evidence="3">
    <location>
        <position position="92"/>
    </location>
    <ligand>
        <name>Zn(2+)</name>
        <dbReference type="ChEBI" id="CHEBI:29105"/>
        <label>1</label>
    </ligand>
</feature>
<feature type="binding site" evidence="3">
    <location>
        <position position="381"/>
    </location>
    <ligand>
        <name>Zn(2+)</name>
        <dbReference type="ChEBI" id="CHEBI:29105"/>
        <label>2</label>
    </ligand>
</feature>
<keyword evidence="2 5" id="KW-0378">Hydrolase</keyword>
<dbReference type="Proteomes" id="UP000184485">
    <property type="component" value="Unassembled WGS sequence"/>
</dbReference>
<dbReference type="InterPro" id="IPR011650">
    <property type="entry name" value="Peptidase_M20_dimer"/>
</dbReference>
<dbReference type="PIRSF" id="PIRSF001235">
    <property type="entry name" value="Amidase_carbamoylase"/>
    <property type="match status" value="1"/>
</dbReference>
<sequence length="419" mass="43342">MVSAAVDGARLLSRLDSFAAIGGLANGGVDRPAFSPADRQARSLIADLARARGFSVAQDSIANLFIRRGAEIGAPLLIGSHLDSQPTGGRFDGALGTLAAFEVLEALEDRSVRTETPVELVVWSNEEGSRFAPGAMGSRAFAAGVMPAGAERDSNGAELRVAIAETRAALAGAVERPLGFPIAGYLELHIEQGPILEKAGLPIGIVEGIQGTTWLAVTMTGESSHAGTTPRDSRRDAAAALVSALGRLQDAIMPGDPAARFTAGRLVSKPDSINVVARQASCTLDLRHPQPERLAAIDAQIRAVLSEAAISHGCSLDIELLLAASPAVFNADLVAAVETAAERLQLPSQRIVSGAFHDALSISAIAPSAMIFVPCRGGISHNEREFVEPEHVVAGAAVLLGATIDAAHRLARRGPGASN</sequence>
<dbReference type="Pfam" id="PF01546">
    <property type="entry name" value="Peptidase_M20"/>
    <property type="match status" value="1"/>
</dbReference>
<dbReference type="AlphaFoldDB" id="A0A1M4WSE3"/>
<dbReference type="STRING" id="1122133.SAMN02745157_1053"/>
<dbReference type="Pfam" id="PF07687">
    <property type="entry name" value="M20_dimer"/>
    <property type="match status" value="1"/>
</dbReference>
<gene>
    <name evidence="5" type="ORF">SAMN02745157_1053</name>
</gene>
<name>A0A1M4WSE3_9HYPH</name>
<dbReference type="SUPFAM" id="SSF55031">
    <property type="entry name" value="Bacterial exopeptidase dimerisation domain"/>
    <property type="match status" value="1"/>
</dbReference>
<dbReference type="RefSeq" id="WP_073051671.1">
    <property type="nucleotide sequence ID" value="NZ_FQUP01000001.1"/>
</dbReference>
<evidence type="ECO:0000313" key="5">
    <source>
        <dbReference type="EMBL" id="SHE83963.1"/>
    </source>
</evidence>
<dbReference type="GO" id="GO:0046872">
    <property type="term" value="F:metal ion binding"/>
    <property type="evidence" value="ECO:0007669"/>
    <property type="project" value="UniProtKB-KW"/>
</dbReference>
<feature type="binding site" evidence="3">
    <location>
        <position position="189"/>
    </location>
    <ligand>
        <name>Zn(2+)</name>
        <dbReference type="ChEBI" id="CHEBI:29105"/>
        <label>1</label>
    </ligand>
</feature>
<evidence type="ECO:0000259" key="4">
    <source>
        <dbReference type="Pfam" id="PF07687"/>
    </source>
</evidence>